<dbReference type="AlphaFoldDB" id="A0A856M6D0"/>
<evidence type="ECO:0000256" key="2">
    <source>
        <dbReference type="SAM" id="Phobius"/>
    </source>
</evidence>
<reference evidence="3 4" key="1">
    <citation type="submission" date="2019-07" db="EMBL/GenBank/DDBJ databases">
        <title>Bacillus alkalisoli sp. nov. isolated from saline soil.</title>
        <authorList>
            <person name="Sun J.-Q."/>
            <person name="Xu L."/>
        </authorList>
    </citation>
    <scope>NUCLEOTIDE SEQUENCE [LARGE SCALE GENOMIC DNA]</scope>
    <source>
        <strain evidence="3 4">M4U3P1</strain>
        <plasmid evidence="3 4">unnamed1</plasmid>
    </source>
</reference>
<dbReference type="GeneID" id="39574266"/>
<feature type="compositionally biased region" description="Basic and acidic residues" evidence="1">
    <location>
        <begin position="212"/>
        <end position="223"/>
    </location>
</feature>
<sequence length="269" mass="31285">MKIKFKTVGAKYKVSTGVIAMILLFFLSSRVIFDSPFEEENTKLNTPVSINNMTVEMTDRTYFSDNHMLEIDLMITDSLQDIPPKLDAIVKEKSNKRKKYHPEIIKIRDDFYVLFVRDIPEDWTAVSVQLTDENDEDSSSIGSSKKIYSSSADTKTKDVFVKRNQDYYEAKYIDLKIKNNKKLIQEEEKKQKEYAVEITQINSRISSLKEDKEYQIGKEKEETESQISSNESKISSKEEAIKTSKEMLGELEKRNELLKKRKSNLVIED</sequence>
<organism evidence="3 4">
    <name type="scientific">Paenalkalicoccus suaedae</name>
    <dbReference type="NCBI Taxonomy" id="2592382"/>
    <lineage>
        <taxon>Bacteria</taxon>
        <taxon>Bacillati</taxon>
        <taxon>Bacillota</taxon>
        <taxon>Bacilli</taxon>
        <taxon>Bacillales</taxon>
        <taxon>Bacillaceae</taxon>
        <taxon>Paenalkalicoccus</taxon>
    </lineage>
</organism>
<protein>
    <submittedName>
        <fullName evidence="3">Uncharacterized protein</fullName>
    </submittedName>
</protein>
<feature type="transmembrane region" description="Helical" evidence="2">
    <location>
        <begin position="12"/>
        <end position="33"/>
    </location>
</feature>
<evidence type="ECO:0000256" key="1">
    <source>
        <dbReference type="SAM" id="MobiDB-lite"/>
    </source>
</evidence>
<keyword evidence="4" id="KW-1185">Reference proteome</keyword>
<geneLocation type="plasmid" evidence="3 4">
    <name>unnamed1</name>
</geneLocation>
<keyword evidence="3" id="KW-0614">Plasmid</keyword>
<gene>
    <name evidence="3" type="ORF">FLK61_00135</name>
</gene>
<keyword evidence="2" id="KW-0472">Membrane</keyword>
<evidence type="ECO:0000313" key="4">
    <source>
        <dbReference type="Proteomes" id="UP000318138"/>
    </source>
</evidence>
<dbReference type="Proteomes" id="UP000318138">
    <property type="component" value="Plasmid unnamed1"/>
</dbReference>
<dbReference type="EMBL" id="CP041370">
    <property type="protein sequence ID" value="QDK92258.1"/>
    <property type="molecule type" value="Genomic_DNA"/>
</dbReference>
<feature type="region of interest" description="Disordered" evidence="1">
    <location>
        <begin position="212"/>
        <end position="241"/>
    </location>
</feature>
<dbReference type="RefSeq" id="WP_013603217.1">
    <property type="nucleotide sequence ID" value="NZ_CP041370.1"/>
</dbReference>
<accession>A0A856M6D0</accession>
<evidence type="ECO:0000313" key="3">
    <source>
        <dbReference type="EMBL" id="QDK92258.1"/>
    </source>
</evidence>
<keyword evidence="2" id="KW-1133">Transmembrane helix</keyword>
<proteinExistence type="predicted"/>
<name>A0A856M6D0_9BACI</name>
<keyword evidence="2" id="KW-0812">Transmembrane</keyword>
<dbReference type="KEGG" id="psua:FLK61_00135"/>